<dbReference type="Gene3D" id="2.40.170.20">
    <property type="entry name" value="TonB-dependent receptor, beta-barrel domain"/>
    <property type="match status" value="1"/>
</dbReference>
<comment type="subcellular location">
    <subcellularLocation>
        <location evidence="1 8">Cell outer membrane</location>
        <topology evidence="1 8">Multi-pass membrane protein</topology>
    </subcellularLocation>
</comment>
<dbReference type="Pfam" id="PF00593">
    <property type="entry name" value="TonB_dep_Rec_b-barrel"/>
    <property type="match status" value="1"/>
</dbReference>
<dbReference type="Proteomes" id="UP000004030">
    <property type="component" value="Unassembled WGS sequence"/>
</dbReference>
<organism evidence="13 14">
    <name type="scientific">Novosphingobium pentaromativorans US6-1</name>
    <dbReference type="NCBI Taxonomy" id="1088721"/>
    <lineage>
        <taxon>Bacteria</taxon>
        <taxon>Pseudomonadati</taxon>
        <taxon>Pseudomonadota</taxon>
        <taxon>Alphaproteobacteria</taxon>
        <taxon>Sphingomonadales</taxon>
        <taxon>Sphingomonadaceae</taxon>
        <taxon>Novosphingobium</taxon>
    </lineage>
</organism>
<evidence type="ECO:0000256" key="7">
    <source>
        <dbReference type="ARBA" id="ARBA00023237"/>
    </source>
</evidence>
<accession>G6ECF3</accession>
<dbReference type="InterPro" id="IPR012910">
    <property type="entry name" value="Plug_dom"/>
</dbReference>
<keyword evidence="6 8" id="KW-0472">Membrane</keyword>
<dbReference type="NCBIfam" id="TIGR01782">
    <property type="entry name" value="TonB-Xanth-Caul"/>
    <property type="match status" value="1"/>
</dbReference>
<dbReference type="InterPro" id="IPR039426">
    <property type="entry name" value="TonB-dep_rcpt-like"/>
</dbReference>
<dbReference type="STRING" id="1088721.JI59_09965"/>
<evidence type="ECO:0000259" key="12">
    <source>
        <dbReference type="Pfam" id="PF07715"/>
    </source>
</evidence>
<evidence type="ECO:0000256" key="2">
    <source>
        <dbReference type="ARBA" id="ARBA00022448"/>
    </source>
</evidence>
<dbReference type="PATRIC" id="fig|1088721.3.peg.2003"/>
<dbReference type="AlphaFoldDB" id="G6ECF3"/>
<evidence type="ECO:0000256" key="6">
    <source>
        <dbReference type="ARBA" id="ARBA00023136"/>
    </source>
</evidence>
<dbReference type="EMBL" id="AGFM01000028">
    <property type="protein sequence ID" value="EHJ61088.1"/>
    <property type="molecule type" value="Genomic_DNA"/>
</dbReference>
<keyword evidence="4 8" id="KW-0812">Transmembrane</keyword>
<keyword evidence="5 9" id="KW-0798">TonB box</keyword>
<comment type="caution">
    <text evidence="13">The sequence shown here is derived from an EMBL/GenBank/DDBJ whole genome shotgun (WGS) entry which is preliminary data.</text>
</comment>
<dbReference type="SUPFAM" id="SSF56935">
    <property type="entry name" value="Porins"/>
    <property type="match status" value="1"/>
</dbReference>
<dbReference type="CDD" id="cd01347">
    <property type="entry name" value="ligand_gated_channel"/>
    <property type="match status" value="1"/>
</dbReference>
<feature type="domain" description="TonB-dependent receptor-like beta-barrel" evidence="11">
    <location>
        <begin position="388"/>
        <end position="853"/>
    </location>
</feature>
<evidence type="ECO:0000256" key="9">
    <source>
        <dbReference type="RuleBase" id="RU003357"/>
    </source>
</evidence>
<dbReference type="Gene3D" id="2.170.130.10">
    <property type="entry name" value="TonB-dependent receptor, plug domain"/>
    <property type="match status" value="1"/>
</dbReference>
<proteinExistence type="inferred from homology"/>
<dbReference type="InterPro" id="IPR010104">
    <property type="entry name" value="TonB_rcpt_bac"/>
</dbReference>
<dbReference type="InterPro" id="IPR037066">
    <property type="entry name" value="Plug_dom_sf"/>
</dbReference>
<feature type="region of interest" description="Disordered" evidence="10">
    <location>
        <begin position="1"/>
        <end position="25"/>
    </location>
</feature>
<dbReference type="InterPro" id="IPR036942">
    <property type="entry name" value="Beta-barrel_TonB_sf"/>
</dbReference>
<gene>
    <name evidence="13" type="ORF">NSU_2024</name>
</gene>
<evidence type="ECO:0000256" key="3">
    <source>
        <dbReference type="ARBA" id="ARBA00022452"/>
    </source>
</evidence>
<dbReference type="eggNOG" id="COG4771">
    <property type="taxonomic scope" value="Bacteria"/>
</dbReference>
<reference evidence="13 14" key="1">
    <citation type="journal article" date="2012" name="J. Bacteriol.">
        <title>Genome sequence of benzo(a)pyrene-degrading bacterium Novosphingobium pentaromativorans US6-1.</title>
        <authorList>
            <person name="Luo Y.R."/>
            <person name="Kang S.G."/>
            <person name="Kim S.J."/>
            <person name="Kim M.R."/>
            <person name="Li N."/>
            <person name="Lee J.H."/>
            <person name="Kwon K.K."/>
        </authorList>
    </citation>
    <scope>NUCLEOTIDE SEQUENCE [LARGE SCALE GENOMIC DNA]</scope>
    <source>
        <strain evidence="13 14">US6-1</strain>
    </source>
</reference>
<evidence type="ECO:0000313" key="14">
    <source>
        <dbReference type="Proteomes" id="UP000004030"/>
    </source>
</evidence>
<evidence type="ECO:0000256" key="8">
    <source>
        <dbReference type="PROSITE-ProRule" id="PRU01360"/>
    </source>
</evidence>
<evidence type="ECO:0000313" key="13">
    <source>
        <dbReference type="EMBL" id="EHJ61088.1"/>
    </source>
</evidence>
<keyword evidence="13" id="KW-0675">Receptor</keyword>
<dbReference type="InterPro" id="IPR000531">
    <property type="entry name" value="Beta-barrel_TonB"/>
</dbReference>
<comment type="similarity">
    <text evidence="8 9">Belongs to the TonB-dependent receptor family.</text>
</comment>
<sequence>MVEIDNAMSEPFQESGNGGDRPLTNGEAQMTRFALMTATSLGAMLIATTAQAQQMSPDAQAMPSGEIVVTGTIVASEMKSIAEQRKADNIVNVLTADGIGRLPDRNAAEAVQRLPGVAIERDQGEGRFVAVRGLPSQWNSTLINGNRLPTAEEETTSRATAFDFFPSELIDQVVVAKAVTPDMEGDAIGGSVNFITRTAPETRTLQVSAGANYSEKADKAGFLASALYGDRIGKFGFVLSGTYYKRHWATDNYEPRRGGDGIGITRLELRDYTGVRETTGLNAAMEYAFDDGGKLYARGIYGSLSDDETHYKHRMNFASNRVEVQHIFNTLITELAGGEVGGIHMLGGDGAKFEWKAAHYENLFRYGDTPDSRDNSYFVVRFDQRNVGYQGLENRGSGNLAYNEIDGGTDPADAISNHLPSDFAMNPSLTRLSNVELYRIRVKETDRVVLQGDLTVPAGDSLTLKLGGKYRDKLRDATFEDLFYTWNPAAGPVPTLADFALMNQPGRSGYLDELAIGKQYSGQFSQVVSEKDIVAWYLANRDNLVLDEAGSATLANGGALGRTFRLYEKQAAGYVMGTWQPSDALTVLGGVRLEYTKTTVDGQVLVNGVLEKARSSNDYLAVLPSLHLTYHLDGDTNLRAAVTRTFARPDFGDLAPGGAFSEADLEFSGGNPDLKPTYSWNADLLFERYFGNDGVISAGAFFKRISNPIYDTRRVGTYRGIDGVTFLTPGNGAAGDLYGFEINAQRRLSFLPGLLSNLGVNANYTLIRSTFSLPDGREVRVPRQANNLANVAVYFDDGRFSTRLAMNYKGAYIEEYGSDAESDSYYGAYTSLDLTANWNLTDHVTLFGEASNLTNQKLHYYLGEKARPLQVEYYGRRFMLGVKASLF</sequence>
<evidence type="ECO:0000259" key="11">
    <source>
        <dbReference type="Pfam" id="PF00593"/>
    </source>
</evidence>
<dbReference type="GO" id="GO:0009279">
    <property type="term" value="C:cell outer membrane"/>
    <property type="evidence" value="ECO:0007669"/>
    <property type="project" value="UniProtKB-SubCell"/>
</dbReference>
<dbReference type="PROSITE" id="PS52016">
    <property type="entry name" value="TONB_DEPENDENT_REC_3"/>
    <property type="match status" value="1"/>
</dbReference>
<evidence type="ECO:0000256" key="4">
    <source>
        <dbReference type="ARBA" id="ARBA00022692"/>
    </source>
</evidence>
<dbReference type="PANTHER" id="PTHR40980">
    <property type="entry name" value="PLUG DOMAIN-CONTAINING PROTEIN"/>
    <property type="match status" value="1"/>
</dbReference>
<name>G6ECF3_9SPHN</name>
<dbReference type="KEGG" id="npn:JI59_09965"/>
<evidence type="ECO:0000256" key="10">
    <source>
        <dbReference type="SAM" id="MobiDB-lite"/>
    </source>
</evidence>
<dbReference type="Pfam" id="PF07715">
    <property type="entry name" value="Plug"/>
    <property type="match status" value="1"/>
</dbReference>
<protein>
    <submittedName>
        <fullName evidence="13">TonB-dependent receptor</fullName>
    </submittedName>
</protein>
<evidence type="ECO:0000256" key="1">
    <source>
        <dbReference type="ARBA" id="ARBA00004571"/>
    </source>
</evidence>
<keyword evidence="14" id="KW-1185">Reference proteome</keyword>
<feature type="domain" description="TonB-dependent receptor plug" evidence="12">
    <location>
        <begin position="84"/>
        <end position="190"/>
    </location>
</feature>
<keyword evidence="3 8" id="KW-1134">Transmembrane beta strand</keyword>
<keyword evidence="7 8" id="KW-0998">Cell outer membrane</keyword>
<keyword evidence="2 8" id="KW-0813">Transport</keyword>
<dbReference type="PANTHER" id="PTHR40980:SF4">
    <property type="entry name" value="TONB-DEPENDENT RECEPTOR-LIKE BETA-BARREL DOMAIN-CONTAINING PROTEIN"/>
    <property type="match status" value="1"/>
</dbReference>
<evidence type="ECO:0000256" key="5">
    <source>
        <dbReference type="ARBA" id="ARBA00023077"/>
    </source>
</evidence>